<dbReference type="PROSITE" id="PS51257">
    <property type="entry name" value="PROKAR_LIPOPROTEIN"/>
    <property type="match status" value="1"/>
</dbReference>
<dbReference type="InterPro" id="IPR051846">
    <property type="entry name" value="SH2_domain_adapters"/>
</dbReference>
<dbReference type="InterPro" id="IPR035986">
    <property type="entry name" value="PKD_dom_sf"/>
</dbReference>
<gene>
    <name evidence="3" type="ORF">WAE96_12500</name>
</gene>
<dbReference type="InterPro" id="IPR032179">
    <property type="entry name" value="Cry22Aa_Ig-like"/>
</dbReference>
<comment type="caution">
    <text evidence="3">The sequence shown here is derived from an EMBL/GenBank/DDBJ whole genome shotgun (WGS) entry which is preliminary data.</text>
</comment>
<dbReference type="NCBIfam" id="TIGR02167">
    <property type="entry name" value="Liste_lipo_26"/>
    <property type="match status" value="8"/>
</dbReference>
<dbReference type="Proteomes" id="UP001382455">
    <property type="component" value="Unassembled WGS sequence"/>
</dbReference>
<keyword evidence="1" id="KW-0727">SH2 domain</keyword>
<feature type="domain" description="Pesticidal crystal protein Cry22Aa Ig-like" evidence="2">
    <location>
        <begin position="39"/>
        <end position="108"/>
    </location>
</feature>
<dbReference type="Pfam" id="PF03382">
    <property type="entry name" value="DUF285"/>
    <property type="match status" value="3"/>
</dbReference>
<organism evidence="3 4">
    <name type="scientific">Pseudoalteromonas spongiae</name>
    <dbReference type="NCBI Taxonomy" id="298657"/>
    <lineage>
        <taxon>Bacteria</taxon>
        <taxon>Pseudomonadati</taxon>
        <taxon>Pseudomonadota</taxon>
        <taxon>Gammaproteobacteria</taxon>
        <taxon>Alteromonadales</taxon>
        <taxon>Pseudoalteromonadaceae</taxon>
        <taxon>Pseudoalteromonas</taxon>
    </lineage>
</organism>
<proteinExistence type="predicted"/>
<keyword evidence="4" id="KW-1185">Reference proteome</keyword>
<dbReference type="Pfam" id="PF16403">
    <property type="entry name" value="Bact_surface_Ig-like"/>
    <property type="match status" value="4"/>
</dbReference>
<dbReference type="Gene3D" id="2.60.40.10">
    <property type="entry name" value="Immunoglobulins"/>
    <property type="match status" value="4"/>
</dbReference>
<feature type="domain" description="Pesticidal crystal protein Cry22Aa Ig-like" evidence="2">
    <location>
        <begin position="193"/>
        <end position="261"/>
    </location>
</feature>
<evidence type="ECO:0000256" key="1">
    <source>
        <dbReference type="ARBA" id="ARBA00022999"/>
    </source>
</evidence>
<dbReference type="PANTHER" id="PTHR15127">
    <property type="entry name" value="HEAVYWEIGHT, ISOFORM A"/>
    <property type="match status" value="1"/>
</dbReference>
<reference evidence="3 4" key="1">
    <citation type="submission" date="2023-12" db="EMBL/GenBank/DDBJ databases">
        <title>Friends and Foes: Symbiotic and Algicidal bacterial influence on Karenia brevis blooms.</title>
        <authorList>
            <person name="Fei C."/>
            <person name="Mohamed A.R."/>
            <person name="Booker A."/>
            <person name="Arshad M."/>
            <person name="Klass S."/>
            <person name="Ahn S."/>
            <person name="Gilbert P.M."/>
            <person name="Heil C.A."/>
            <person name="Martinez J.M."/>
            <person name="Amin S.A."/>
        </authorList>
    </citation>
    <scope>NUCLEOTIDE SEQUENCE [LARGE SCALE GENOMIC DNA]</scope>
    <source>
        <strain evidence="3 4">CE15</strain>
    </source>
</reference>
<accession>A0ABU8EU46</accession>
<dbReference type="InterPro" id="IPR011889">
    <property type="entry name" value="Liste_lipo_26"/>
</dbReference>
<dbReference type="PANTHER" id="PTHR15127:SF32">
    <property type="entry name" value="HEAVYWEIGHT, ISOFORM A"/>
    <property type="match status" value="1"/>
</dbReference>
<dbReference type="RefSeq" id="WP_336435658.1">
    <property type="nucleotide sequence ID" value="NZ_JBAWKS010000001.1"/>
</dbReference>
<name>A0ABU8EU46_9GAMM</name>
<dbReference type="InterPro" id="IPR013783">
    <property type="entry name" value="Ig-like_fold"/>
</dbReference>
<dbReference type="InterPro" id="IPR005046">
    <property type="entry name" value="DUF285"/>
</dbReference>
<protein>
    <submittedName>
        <fullName evidence="3">BspA family leucine-rich repeat surface protein</fullName>
    </submittedName>
</protein>
<feature type="domain" description="Pesticidal crystal protein Cry22Aa Ig-like" evidence="2">
    <location>
        <begin position="271"/>
        <end position="339"/>
    </location>
</feature>
<evidence type="ECO:0000313" key="3">
    <source>
        <dbReference type="EMBL" id="MEI4550486.1"/>
    </source>
</evidence>
<feature type="domain" description="Pesticidal crystal protein Cry22Aa Ig-like" evidence="2">
    <location>
        <begin position="116"/>
        <end position="185"/>
    </location>
</feature>
<evidence type="ECO:0000313" key="4">
    <source>
        <dbReference type="Proteomes" id="UP001382455"/>
    </source>
</evidence>
<evidence type="ECO:0000259" key="2">
    <source>
        <dbReference type="Pfam" id="PF16403"/>
    </source>
</evidence>
<sequence length="1033" mass="114005">MFHRTWILVCAFVFMSGCGGSDNTVTPSVPVSDSTPPVISLHGDAYLTLEGGADYYEQGASASDNVDGRIDVTVSGAVDVMKVGVYTLTYTAVDKAGNKATVTRTVSVVDTTPPTITLNGAAEKTLEGGSDYYEQGASASDNVDGRIDVTVSGAVDVMKVGVYTLTYTAVDKAGNKATVTRTVSVVDTTPPTITLNGAAEITLEGGSDYYEQGAFAIDKIDGQIDVVISGAVYLRKVGSHILTYMAVDKAGNRAMASRIVSIVDTTPPTIILNGAKQIELVKGLDYFDKGATAFDIVDGDLPLTHSGKVDISTVGDYTLTYTATDLSGNSASVERIVIVKESEHFITRWQISSDSLTSTLLANPNYSYDYTIDWGDGYIDTNVTGDAVHTYASEGEYEVKISGQFPHFQFKKEQYYYPDPIHDPGCSNCDVIRAVIQWGNIQWRDMSGFFHEQNQFTAIETDQSPDLSQVQSLSGMFYYTKFNGDISRWDVSSVTNMNGMFQRSQFIGDISQWDVSNVRDMEYMFRFSQFNGDISQWDVSNASYMNDMFAHSLFNGDISEWDVSNVTDMSAMFEFSQFDGDISQWDVSNVTDMSRLFESSQFNGDISQWDVSNVTDMSRLFESSQFNGDIAQWDVSNVTNMTGMFAHSQFNGDISLWDVSSVKFMGGEEGKSSMFEGSLFSGDLSQWDVSSVTNMKDMFAYSQFNGDISQWDVSNVTDMSYMFADSNFNGDISEWDVSNVAEMLLMFYSSPFNGDISQWDVSSVKMMLGMFNGSQFNGDISQWDVSNVTDMTGMFYNSPFNGELSQWDVSSVKHMGRMLSNTPFNGDISRWDVSSVFSMGHMFAGTPFNGDISQWDVSSVKGMAGMFKGSQFNSDISQWDVGSVTTMGGMFEGSPFNGDISQWDVSSVTNMNGMFESSQFNSDISLWEVSKVMDMGSMFADSPFNGDISQWDVSGVMWMWRMLENEAFSQAHYDALLNGWSQLDLQDSVSLGVNQFYSERGATGRAILIEVFNWNIDDKGLQPSSQNTSPLMY</sequence>
<dbReference type="SUPFAM" id="SSF49299">
    <property type="entry name" value="PKD domain"/>
    <property type="match status" value="1"/>
</dbReference>
<dbReference type="EMBL" id="JBAWKS010000001">
    <property type="protein sequence ID" value="MEI4550486.1"/>
    <property type="molecule type" value="Genomic_DNA"/>
</dbReference>